<dbReference type="InterPro" id="IPR006075">
    <property type="entry name" value="Asn/Gln-tRNA_Trfase_suB/E_cat"/>
</dbReference>
<evidence type="ECO:0000256" key="9">
    <source>
        <dbReference type="ARBA" id="ARBA00047380"/>
    </source>
</evidence>
<keyword evidence="5 11" id="KW-0547">Nucleotide-binding</keyword>
<dbReference type="NCBIfam" id="NF004012">
    <property type="entry name" value="PRK05477.1-2"/>
    <property type="match status" value="1"/>
</dbReference>
<dbReference type="InterPro" id="IPR023168">
    <property type="entry name" value="GatB_Yqey_C_2"/>
</dbReference>
<dbReference type="InterPro" id="IPR017959">
    <property type="entry name" value="Asn/Gln-tRNA_amidoTrfase_suB/E"/>
</dbReference>
<dbReference type="Gene3D" id="1.10.10.410">
    <property type="match status" value="1"/>
</dbReference>
<evidence type="ECO:0000256" key="10">
    <source>
        <dbReference type="ARBA" id="ARBA00047913"/>
    </source>
</evidence>
<evidence type="ECO:0000256" key="5">
    <source>
        <dbReference type="ARBA" id="ARBA00022741"/>
    </source>
</evidence>
<comment type="catalytic activity">
    <reaction evidence="9 11">
        <text>L-aspartyl-tRNA(Asn) + L-glutamine + ATP + H2O = L-asparaginyl-tRNA(Asn) + L-glutamate + ADP + phosphate + 2 H(+)</text>
        <dbReference type="Rhea" id="RHEA:14513"/>
        <dbReference type="Rhea" id="RHEA-COMP:9674"/>
        <dbReference type="Rhea" id="RHEA-COMP:9677"/>
        <dbReference type="ChEBI" id="CHEBI:15377"/>
        <dbReference type="ChEBI" id="CHEBI:15378"/>
        <dbReference type="ChEBI" id="CHEBI:29985"/>
        <dbReference type="ChEBI" id="CHEBI:30616"/>
        <dbReference type="ChEBI" id="CHEBI:43474"/>
        <dbReference type="ChEBI" id="CHEBI:58359"/>
        <dbReference type="ChEBI" id="CHEBI:78515"/>
        <dbReference type="ChEBI" id="CHEBI:78516"/>
        <dbReference type="ChEBI" id="CHEBI:456216"/>
    </reaction>
</comment>
<dbReference type="GO" id="GO:0006412">
    <property type="term" value="P:translation"/>
    <property type="evidence" value="ECO:0007669"/>
    <property type="project" value="UniProtKB-UniRule"/>
</dbReference>
<evidence type="ECO:0000256" key="6">
    <source>
        <dbReference type="ARBA" id="ARBA00022840"/>
    </source>
</evidence>
<dbReference type="GO" id="GO:0050567">
    <property type="term" value="F:glutaminyl-tRNA synthase (glutamine-hydrolyzing) activity"/>
    <property type="evidence" value="ECO:0007669"/>
    <property type="project" value="UniProtKB-UniRule"/>
</dbReference>
<evidence type="ECO:0000313" key="14">
    <source>
        <dbReference type="Proteomes" id="UP001056539"/>
    </source>
</evidence>
<dbReference type="GO" id="GO:0070681">
    <property type="term" value="P:glutaminyl-tRNAGln biosynthesis via transamidation"/>
    <property type="evidence" value="ECO:0007669"/>
    <property type="project" value="TreeGrafter"/>
</dbReference>
<dbReference type="PANTHER" id="PTHR11659:SF0">
    <property type="entry name" value="GLUTAMYL-TRNA(GLN) AMIDOTRANSFERASE SUBUNIT B, MITOCHONDRIAL"/>
    <property type="match status" value="1"/>
</dbReference>
<dbReference type="EMBL" id="CP073355">
    <property type="protein sequence ID" value="URA10008.1"/>
    <property type="molecule type" value="Genomic_DNA"/>
</dbReference>
<dbReference type="FunFam" id="1.10.150.380:FF:000001">
    <property type="entry name" value="Aspartyl/glutamyl-tRNA(Asn/Gln) amidotransferase subunit B"/>
    <property type="match status" value="1"/>
</dbReference>
<evidence type="ECO:0000256" key="1">
    <source>
        <dbReference type="ARBA" id="ARBA00005306"/>
    </source>
</evidence>
<keyword evidence="7 11" id="KW-0648">Protein biosynthesis</keyword>
<dbReference type="SMART" id="SM00845">
    <property type="entry name" value="GatB_Yqey"/>
    <property type="match status" value="1"/>
</dbReference>
<dbReference type="Gene3D" id="1.10.150.380">
    <property type="entry name" value="GatB domain, N-terminal subdomain"/>
    <property type="match status" value="1"/>
</dbReference>
<dbReference type="InterPro" id="IPR042114">
    <property type="entry name" value="GatB_C_1"/>
</dbReference>
<dbReference type="InterPro" id="IPR018027">
    <property type="entry name" value="Asn/Gln_amidotransferase"/>
</dbReference>
<evidence type="ECO:0000256" key="2">
    <source>
        <dbReference type="ARBA" id="ARBA00011123"/>
    </source>
</evidence>
<dbReference type="Pfam" id="PF02934">
    <property type="entry name" value="GatB_N"/>
    <property type="match status" value="1"/>
</dbReference>
<dbReference type="InterPro" id="IPR004413">
    <property type="entry name" value="GatB"/>
</dbReference>
<reference evidence="13" key="2">
    <citation type="submission" date="2022-06" db="EMBL/GenBank/DDBJ databases">
        <title>Thermospira aquatica gen. nov., sp. nov.</title>
        <authorList>
            <person name="Ben Ali Gam Z."/>
            <person name="Labat M."/>
        </authorList>
    </citation>
    <scope>NUCLEOTIDE SEQUENCE</scope>
    <source>
        <strain evidence="13">F1F22</strain>
    </source>
</reference>
<dbReference type="InterPro" id="IPR003789">
    <property type="entry name" value="Asn/Gln_tRNA_amidoTrase-B-like"/>
</dbReference>
<comment type="subunit">
    <text evidence="2 11">Heterotrimer of A, B and C subunits.</text>
</comment>
<reference evidence="13" key="1">
    <citation type="submission" date="2021-04" db="EMBL/GenBank/DDBJ databases">
        <authorList>
            <person name="Postec A."/>
        </authorList>
    </citation>
    <scope>NUCLEOTIDE SEQUENCE</scope>
    <source>
        <strain evidence="13">F1F22</strain>
    </source>
</reference>
<evidence type="ECO:0000256" key="3">
    <source>
        <dbReference type="ARBA" id="ARBA00016923"/>
    </source>
</evidence>
<protein>
    <recommendedName>
        <fullName evidence="3 11">Aspartyl/glutamyl-tRNA(Asn/Gln) amidotransferase subunit B</fullName>
        <shortName evidence="11">Asp/Glu-ADT subunit B</shortName>
        <ecNumber evidence="11">6.3.5.-</ecNumber>
    </recommendedName>
</protein>
<dbReference type="HAMAP" id="MF_00121">
    <property type="entry name" value="GatB"/>
    <property type="match status" value="1"/>
</dbReference>
<dbReference type="NCBIfam" id="NF004014">
    <property type="entry name" value="PRK05477.1-4"/>
    <property type="match status" value="1"/>
</dbReference>
<dbReference type="PANTHER" id="PTHR11659">
    <property type="entry name" value="GLUTAMYL-TRNA GLN AMIDOTRANSFERASE SUBUNIT B MITOCHONDRIAL AND PROKARYOTIC PET112-RELATED"/>
    <property type="match status" value="1"/>
</dbReference>
<evidence type="ECO:0000259" key="12">
    <source>
        <dbReference type="SMART" id="SM00845"/>
    </source>
</evidence>
<dbReference type="NCBIfam" id="NF004015">
    <property type="entry name" value="PRK05477.1-5"/>
    <property type="match status" value="1"/>
</dbReference>
<proteinExistence type="inferred from homology"/>
<dbReference type="NCBIfam" id="TIGR00133">
    <property type="entry name" value="gatB"/>
    <property type="match status" value="1"/>
</dbReference>
<comment type="catalytic activity">
    <reaction evidence="10 11">
        <text>L-glutamyl-tRNA(Gln) + L-glutamine + ATP + H2O = L-glutaminyl-tRNA(Gln) + L-glutamate + ADP + phosphate + H(+)</text>
        <dbReference type="Rhea" id="RHEA:17521"/>
        <dbReference type="Rhea" id="RHEA-COMP:9681"/>
        <dbReference type="Rhea" id="RHEA-COMP:9684"/>
        <dbReference type="ChEBI" id="CHEBI:15377"/>
        <dbReference type="ChEBI" id="CHEBI:15378"/>
        <dbReference type="ChEBI" id="CHEBI:29985"/>
        <dbReference type="ChEBI" id="CHEBI:30616"/>
        <dbReference type="ChEBI" id="CHEBI:43474"/>
        <dbReference type="ChEBI" id="CHEBI:58359"/>
        <dbReference type="ChEBI" id="CHEBI:78520"/>
        <dbReference type="ChEBI" id="CHEBI:78521"/>
        <dbReference type="ChEBI" id="CHEBI:456216"/>
    </reaction>
</comment>
<organism evidence="13 14">
    <name type="scientific">Thermospira aquatica</name>
    <dbReference type="NCBI Taxonomy" id="2828656"/>
    <lineage>
        <taxon>Bacteria</taxon>
        <taxon>Pseudomonadati</taxon>
        <taxon>Spirochaetota</taxon>
        <taxon>Spirochaetia</taxon>
        <taxon>Brevinematales</taxon>
        <taxon>Thermospiraceae</taxon>
        <taxon>Thermospira</taxon>
    </lineage>
</organism>
<comment type="function">
    <text evidence="8 11">Allows the formation of correctly charged Asn-tRNA(Asn) or Gln-tRNA(Gln) through the transamidation of misacylated Asp-tRNA(Asn) or Glu-tRNA(Gln) in organisms which lack either or both of asparaginyl-tRNA or glutaminyl-tRNA synthetases. The reaction takes place in the presence of glutamine and ATP through an activated phospho-Asp-tRNA(Asn) or phospho-Glu-tRNA(Gln).</text>
</comment>
<keyword evidence="4 11" id="KW-0436">Ligase</keyword>
<evidence type="ECO:0000256" key="7">
    <source>
        <dbReference type="ARBA" id="ARBA00022917"/>
    </source>
</evidence>
<dbReference type="InterPro" id="IPR014746">
    <property type="entry name" value="Gln_synth/guanido_kin_cat_dom"/>
</dbReference>
<gene>
    <name evidence="11 13" type="primary">gatB</name>
    <name evidence="13" type="ORF">KDW03_11080</name>
</gene>
<dbReference type="InterPro" id="IPR017958">
    <property type="entry name" value="Gln-tRNA_amidoTrfase_suB_CS"/>
</dbReference>
<dbReference type="EC" id="6.3.5.-" evidence="11"/>
<feature type="domain" description="Asn/Gln amidotransferase" evidence="12">
    <location>
        <begin position="329"/>
        <end position="480"/>
    </location>
</feature>
<keyword evidence="6 11" id="KW-0067">ATP-binding</keyword>
<comment type="similarity">
    <text evidence="1 11">Belongs to the GatB/GatE family. GatB subfamily.</text>
</comment>
<sequence length="481" mass="54417">MKSYEAVIGLEVHVQLNTKTKIFCGCSTEFGAPANTHVCPVCMGQPGVLPVLNEEVLHKAILAGLAIQANIAEFSKFDRKNYFYPDLPKGYQISQYDYPICQKGAIEIVLSDGTTKRIGVTRIHMEEDAGKSIHLEGEPYSAVDLNRAGVPLLEIVSEPDMRSSEEAYLYLKELRSIMKYLEVSDVNMEEGSLRCDVNVSVRPVGQKEFGTKVEIKNLNSFNGVKKAIEYEIERQIALLENGEKIIQETRLYDAKQNKTFPMRDKEEANDYRYFPEPDLPPLRIGRDLVEKIQKELPELPQQKRERFVRDYGITLADAEVLTEEKEMADYFEDVVRQTRIEPKKVANWIQSEVMAVLNELGWDITRLAKERISSAKLADLMNLIQENVISGKMAKDVFAEMVDTGESASVIVEKKGLKQITDTSALETLIDDILSKNPQEVQRYREGKKNLLGFFVGEVMKATKGQANPKLVNEILQKKLG</sequence>
<evidence type="ECO:0000313" key="13">
    <source>
        <dbReference type="EMBL" id="URA10008.1"/>
    </source>
</evidence>
<evidence type="ECO:0000256" key="11">
    <source>
        <dbReference type="HAMAP-Rule" id="MF_00121"/>
    </source>
</evidence>
<dbReference type="SUPFAM" id="SSF55931">
    <property type="entry name" value="Glutamine synthetase/guanido kinase"/>
    <property type="match status" value="1"/>
</dbReference>
<name>A0AAX3BD33_9SPIR</name>
<dbReference type="SUPFAM" id="SSF89095">
    <property type="entry name" value="GatB/YqeY motif"/>
    <property type="match status" value="1"/>
</dbReference>
<evidence type="ECO:0000256" key="4">
    <source>
        <dbReference type="ARBA" id="ARBA00022598"/>
    </source>
</evidence>
<dbReference type="Pfam" id="PF02637">
    <property type="entry name" value="GatB_Yqey"/>
    <property type="match status" value="1"/>
</dbReference>
<dbReference type="PROSITE" id="PS01234">
    <property type="entry name" value="GATB"/>
    <property type="match status" value="1"/>
</dbReference>
<evidence type="ECO:0000256" key="8">
    <source>
        <dbReference type="ARBA" id="ARBA00024799"/>
    </source>
</evidence>
<dbReference type="RefSeq" id="WP_271435139.1">
    <property type="nucleotide sequence ID" value="NZ_CP073355.1"/>
</dbReference>
<dbReference type="GO" id="GO:0005524">
    <property type="term" value="F:ATP binding"/>
    <property type="evidence" value="ECO:0007669"/>
    <property type="project" value="UniProtKB-KW"/>
</dbReference>
<dbReference type="Proteomes" id="UP001056539">
    <property type="component" value="Chromosome"/>
</dbReference>
<dbReference type="KEGG" id="taqu:KDW03_11080"/>
<keyword evidence="14" id="KW-1185">Reference proteome</keyword>
<dbReference type="AlphaFoldDB" id="A0AAX3BD33"/>
<dbReference type="FunFam" id="1.10.10.410:FF:000001">
    <property type="entry name" value="Aspartyl/glutamyl-tRNA(Asn/Gln) amidotransferase subunit B"/>
    <property type="match status" value="1"/>
</dbReference>
<accession>A0AAX3BD33</accession>